<dbReference type="EMBL" id="REGN01001644">
    <property type="protein sequence ID" value="RNA33407.1"/>
    <property type="molecule type" value="Genomic_DNA"/>
</dbReference>
<dbReference type="Proteomes" id="UP000276133">
    <property type="component" value="Unassembled WGS sequence"/>
</dbReference>
<reference evidence="1 2" key="1">
    <citation type="journal article" date="2018" name="Sci. Rep.">
        <title>Genomic signatures of local adaptation to the degree of environmental predictability in rotifers.</title>
        <authorList>
            <person name="Franch-Gras L."/>
            <person name="Hahn C."/>
            <person name="Garcia-Roger E.M."/>
            <person name="Carmona M.J."/>
            <person name="Serra M."/>
            <person name="Gomez A."/>
        </authorList>
    </citation>
    <scope>NUCLEOTIDE SEQUENCE [LARGE SCALE GENOMIC DNA]</scope>
    <source>
        <strain evidence="1">HYR1</strain>
    </source>
</reference>
<protein>
    <submittedName>
        <fullName evidence="1">Uncharacterized protein</fullName>
    </submittedName>
</protein>
<gene>
    <name evidence="1" type="ORF">BpHYR1_048498</name>
</gene>
<accession>A0A3M7SCM8</accession>
<dbReference type="OrthoDB" id="10047162at2759"/>
<sequence>MQIVNKFKKILKISSQTRYFSQMSGPSIENQNLIYLSLINSTEKPLIKCPSIKSFQLPINDFKITDIIKRHELTLPEINKNKEIFDPFLRFQIEKELPKVNQDLNKPMYCGKPLYSETKWRSRKMNIKKRKKYQKKLFFVIQKRKQAKEKRYNNLLELYKKIHEKKTEVFDPVRFVNRELEKAKFFGFKCNPIYDQYREILDQKFKTFNPKYFTKFEDTKKPLHIKLEEEMMNQENKN</sequence>
<evidence type="ECO:0000313" key="2">
    <source>
        <dbReference type="Proteomes" id="UP000276133"/>
    </source>
</evidence>
<keyword evidence="2" id="KW-1185">Reference proteome</keyword>
<organism evidence="1 2">
    <name type="scientific">Brachionus plicatilis</name>
    <name type="common">Marine rotifer</name>
    <name type="synonym">Brachionus muelleri</name>
    <dbReference type="NCBI Taxonomy" id="10195"/>
    <lineage>
        <taxon>Eukaryota</taxon>
        <taxon>Metazoa</taxon>
        <taxon>Spiralia</taxon>
        <taxon>Gnathifera</taxon>
        <taxon>Rotifera</taxon>
        <taxon>Eurotatoria</taxon>
        <taxon>Monogononta</taxon>
        <taxon>Pseudotrocha</taxon>
        <taxon>Ploima</taxon>
        <taxon>Brachionidae</taxon>
        <taxon>Brachionus</taxon>
    </lineage>
</organism>
<dbReference type="AlphaFoldDB" id="A0A3M7SCM8"/>
<evidence type="ECO:0000313" key="1">
    <source>
        <dbReference type="EMBL" id="RNA33407.1"/>
    </source>
</evidence>
<name>A0A3M7SCM8_BRAPC</name>
<comment type="caution">
    <text evidence="1">The sequence shown here is derived from an EMBL/GenBank/DDBJ whole genome shotgun (WGS) entry which is preliminary data.</text>
</comment>
<proteinExistence type="predicted"/>